<evidence type="ECO:0000313" key="2">
    <source>
        <dbReference type="Proteomes" id="UP000032707"/>
    </source>
</evidence>
<organism evidence="1 2">
    <name type="scientific">Neisseria meningitidis serogroup B / serotype 15 (strain H44/76)</name>
    <dbReference type="NCBI Taxonomy" id="909420"/>
    <lineage>
        <taxon>Bacteria</taxon>
        <taxon>Pseudomonadati</taxon>
        <taxon>Pseudomonadota</taxon>
        <taxon>Betaproteobacteria</taxon>
        <taxon>Neisseriales</taxon>
        <taxon>Neisseriaceae</taxon>
        <taxon>Neisseria</taxon>
    </lineage>
</organism>
<proteinExistence type="predicted"/>
<dbReference type="EMBL" id="AEQZ01000011">
    <property type="protein sequence ID" value="EFV64413.1"/>
    <property type="molecule type" value="Genomic_DNA"/>
</dbReference>
<dbReference type="PATRIC" id="fig|909420.4.peg.456"/>
<evidence type="ECO:0000313" key="1">
    <source>
        <dbReference type="EMBL" id="EFV64413.1"/>
    </source>
</evidence>
<accession>E6MV06</accession>
<sequence length="148" mass="17700">MPSERTFGRHSFVDLNERNCMTYSGLNLNQDKATKPQTVQIVRQGEATLYWFLLIHYRFRRERRETQSLLMTRNTLKFIPFWSYKHITYAIFLYSRLPENSGQEYLTQRKAEKATKNNLHLSRLVSPTLGVQTIQSFRLPLFVYKINF</sequence>
<protein>
    <submittedName>
        <fullName evidence="1">IS1106 transposase</fullName>
    </submittedName>
</protein>
<gene>
    <name evidence="1" type="ORF">NMH_0011</name>
</gene>
<comment type="caution">
    <text evidence="1">The sequence shown here is derived from an EMBL/GenBank/DDBJ whole genome shotgun (WGS) entry which is preliminary data.</text>
</comment>
<dbReference type="Proteomes" id="UP000032707">
    <property type="component" value="Unassembled WGS sequence"/>
</dbReference>
<reference evidence="1 2" key="1">
    <citation type="journal article" date="2011" name="J. Bacteriol.">
        <title>Genome sequence of Neisseria meningitidis serogroup B strain H44/76.</title>
        <authorList>
            <person name="Piet J.R."/>
            <person name="Huis In 't Veld R.A."/>
            <person name="van Schaik B.D."/>
            <person name="van Kampen A.H."/>
            <person name="Baas F."/>
            <person name="van de Beek D."/>
            <person name="Pannekoek Y."/>
            <person name="van der Ende A."/>
        </authorList>
    </citation>
    <scope>NUCLEOTIDE SEQUENCE [LARGE SCALE GENOMIC DNA]</scope>
    <source>
        <strain evidence="1 2">H44/76</strain>
    </source>
</reference>
<name>E6MV06_NEIMH</name>
<dbReference type="AlphaFoldDB" id="E6MV06"/>